<protein>
    <recommendedName>
        <fullName evidence="3">Replication factor A C-terminal domain-containing protein</fullName>
    </recommendedName>
</protein>
<keyword evidence="2" id="KW-1185">Reference proteome</keyword>
<evidence type="ECO:0000313" key="2">
    <source>
        <dbReference type="Proteomes" id="UP000289738"/>
    </source>
</evidence>
<dbReference type="AlphaFoldDB" id="A0A445ELB4"/>
<dbReference type="SUPFAM" id="SSF50249">
    <property type="entry name" value="Nucleic acid-binding proteins"/>
    <property type="match status" value="1"/>
</dbReference>
<dbReference type="Proteomes" id="UP000289738">
    <property type="component" value="Chromosome A01"/>
</dbReference>
<name>A0A445ELB4_ARAHY</name>
<accession>A0A445ELB4</accession>
<gene>
    <name evidence="1" type="ORF">Ahy_A01g000752</name>
</gene>
<dbReference type="Gene3D" id="2.40.50.140">
    <property type="entry name" value="Nucleic acid-binding proteins"/>
    <property type="match status" value="1"/>
</dbReference>
<evidence type="ECO:0008006" key="3">
    <source>
        <dbReference type="Google" id="ProtNLM"/>
    </source>
</evidence>
<comment type="caution">
    <text evidence="1">The sequence shown here is derived from an EMBL/GenBank/DDBJ whole genome shotgun (WGS) entry which is preliminary data.</text>
</comment>
<reference evidence="1 2" key="1">
    <citation type="submission" date="2019-01" db="EMBL/GenBank/DDBJ databases">
        <title>Sequencing of cultivated peanut Arachis hypogaea provides insights into genome evolution and oil improvement.</title>
        <authorList>
            <person name="Chen X."/>
        </authorList>
    </citation>
    <scope>NUCLEOTIDE SEQUENCE [LARGE SCALE GENOMIC DNA]</scope>
    <source>
        <strain evidence="2">cv. Fuhuasheng</strain>
        <tissue evidence="1">Leaves</tissue>
    </source>
</reference>
<organism evidence="1 2">
    <name type="scientific">Arachis hypogaea</name>
    <name type="common">Peanut</name>
    <dbReference type="NCBI Taxonomy" id="3818"/>
    <lineage>
        <taxon>Eukaryota</taxon>
        <taxon>Viridiplantae</taxon>
        <taxon>Streptophyta</taxon>
        <taxon>Embryophyta</taxon>
        <taxon>Tracheophyta</taxon>
        <taxon>Spermatophyta</taxon>
        <taxon>Magnoliopsida</taxon>
        <taxon>eudicotyledons</taxon>
        <taxon>Gunneridae</taxon>
        <taxon>Pentapetalae</taxon>
        <taxon>rosids</taxon>
        <taxon>fabids</taxon>
        <taxon>Fabales</taxon>
        <taxon>Fabaceae</taxon>
        <taxon>Papilionoideae</taxon>
        <taxon>50 kb inversion clade</taxon>
        <taxon>dalbergioids sensu lato</taxon>
        <taxon>Dalbergieae</taxon>
        <taxon>Pterocarpus clade</taxon>
        <taxon>Arachis</taxon>
    </lineage>
</organism>
<sequence length="176" mass="19445">MATDVVSYSQRKTQLETQPQYSVADEINVGIVPMRTIKEVLNMTQKTSCWIVGNVVSIEVGKDEWSYISCKTCLKKVVENKDRYQLQIIVTNGSSCMKLLLWNKEAEKMVGKVAVKVKELCDSAVESNGDSSYQAPAKRSCADACDGSTVKASVSVDVQVSANKTFKRNCGKKKMD</sequence>
<dbReference type="InterPro" id="IPR012340">
    <property type="entry name" value="NA-bd_OB-fold"/>
</dbReference>
<evidence type="ECO:0000313" key="1">
    <source>
        <dbReference type="EMBL" id="RYR76152.1"/>
    </source>
</evidence>
<dbReference type="EMBL" id="SDMP01000001">
    <property type="protein sequence ID" value="RYR76152.1"/>
    <property type="molecule type" value="Genomic_DNA"/>
</dbReference>
<proteinExistence type="predicted"/>